<gene>
    <name evidence="6" type="ORF">DW780_15635</name>
    <name evidence="5" type="ORF">GAO51_28265</name>
    <name evidence="7" type="ORF">KQP68_14985</name>
</gene>
<dbReference type="Proteomes" id="UP000440614">
    <property type="component" value="Unassembled WGS sequence"/>
</dbReference>
<evidence type="ECO:0000256" key="2">
    <source>
        <dbReference type="ARBA" id="ARBA00007131"/>
    </source>
</evidence>
<sequence length="323" mass="35046">MEYNRIQLRTWSMLGKRGTFGSALTEFAPIADNLMAVSADFTRSSGLERYSKVYSDKFLNVGIAEQNLIGVSSGLASEGYNVFATSFAAFIATRSYEQVKIHCGYMQHNIKVVGLAAGFGVQQQGNTHYGLDDICLMRAIPNMTIVSPADSTEVVKATEALLNFEGPVYLRLCGEANDPMVYKSDYDFEIGKAITLCEGADVTIVSTGTMVYQSLQAAKKLAEQGIECTVINMHTIKPLDTNVLAKYCHDCKLVVTCEEGFVSGGLGAAVAETLVQSGKKIPQMLLLGLTDFPHAGSYKYMLAQTGLDAQHIAEKIQNKLADI</sequence>
<dbReference type="Gene3D" id="3.40.50.970">
    <property type="match status" value="1"/>
</dbReference>
<evidence type="ECO:0000313" key="5">
    <source>
        <dbReference type="EMBL" id="KAB4304465.1"/>
    </source>
</evidence>
<dbReference type="PANTHER" id="PTHR43825">
    <property type="entry name" value="PYRUVATE DEHYDROGENASE E1 COMPONENT"/>
    <property type="match status" value="1"/>
</dbReference>
<name>A0A173VVG8_BACT4</name>
<evidence type="ECO:0000313" key="8">
    <source>
        <dbReference type="Proteomes" id="UP000284785"/>
    </source>
</evidence>
<reference evidence="5 9" key="2">
    <citation type="journal article" date="2019" name="Nat. Med.">
        <title>A library of human gut bacterial isolates paired with longitudinal multiomics data enables mechanistic microbiome research.</title>
        <authorList>
            <person name="Poyet M."/>
            <person name="Groussin M."/>
            <person name="Gibbons S.M."/>
            <person name="Avila-Pacheco J."/>
            <person name="Jiang X."/>
            <person name="Kearney S.M."/>
            <person name="Perrotta A.R."/>
            <person name="Berdy B."/>
            <person name="Zhao S."/>
            <person name="Lieberman T.D."/>
            <person name="Swanson P.K."/>
            <person name="Smith M."/>
            <person name="Roesemann S."/>
            <person name="Alexander J.E."/>
            <person name="Rich S.A."/>
            <person name="Livny J."/>
            <person name="Vlamakis H."/>
            <person name="Clish C."/>
            <person name="Bullock K."/>
            <person name="Deik A."/>
            <person name="Scott J."/>
            <person name="Pierce K.A."/>
            <person name="Xavier R.J."/>
            <person name="Alm E.J."/>
        </authorList>
    </citation>
    <scope>NUCLEOTIDE SEQUENCE [LARGE SCALE GENOMIC DNA]</scope>
    <source>
        <strain evidence="5 9">BIOML-A188</strain>
    </source>
</reference>
<dbReference type="Gene3D" id="3.40.50.920">
    <property type="match status" value="1"/>
</dbReference>
<dbReference type="FunFam" id="3.40.50.970:FF:000129">
    <property type="entry name" value="Transketolase"/>
    <property type="match status" value="1"/>
</dbReference>
<dbReference type="EMBL" id="CP083680">
    <property type="protein sequence ID" value="UYU64884.1"/>
    <property type="molecule type" value="Genomic_DNA"/>
</dbReference>
<feature type="domain" description="Transketolase-like pyrimidine-binding" evidence="4">
    <location>
        <begin position="14"/>
        <end position="180"/>
    </location>
</feature>
<evidence type="ECO:0000256" key="1">
    <source>
        <dbReference type="ARBA" id="ARBA00001964"/>
    </source>
</evidence>
<dbReference type="EMBL" id="QSJP01000013">
    <property type="protein sequence ID" value="RHD86780.1"/>
    <property type="molecule type" value="Genomic_DNA"/>
</dbReference>
<dbReference type="InterPro" id="IPR051157">
    <property type="entry name" value="PDH/Transketolase"/>
</dbReference>
<dbReference type="CDD" id="cd07033">
    <property type="entry name" value="TPP_PYR_DXS_TK_like"/>
    <property type="match status" value="1"/>
</dbReference>
<dbReference type="SUPFAM" id="SSF52922">
    <property type="entry name" value="TK C-terminal domain-like"/>
    <property type="match status" value="1"/>
</dbReference>
<evidence type="ECO:0000313" key="7">
    <source>
        <dbReference type="EMBL" id="UYU64884.1"/>
    </source>
</evidence>
<protein>
    <submittedName>
        <fullName evidence="6">Transketolase</fullName>
    </submittedName>
</protein>
<evidence type="ECO:0000256" key="3">
    <source>
        <dbReference type="ARBA" id="ARBA00023052"/>
    </source>
</evidence>
<evidence type="ECO:0000313" key="9">
    <source>
        <dbReference type="Proteomes" id="UP000440614"/>
    </source>
</evidence>
<dbReference type="Proteomes" id="UP000284785">
    <property type="component" value="Unassembled WGS sequence"/>
</dbReference>
<evidence type="ECO:0000313" key="10">
    <source>
        <dbReference type="Proteomes" id="UP001156218"/>
    </source>
</evidence>
<comment type="similarity">
    <text evidence="2">Belongs to the transketolase family.</text>
</comment>
<evidence type="ECO:0000313" key="6">
    <source>
        <dbReference type="EMBL" id="RHD86780.1"/>
    </source>
</evidence>
<dbReference type="Pfam" id="PF02780">
    <property type="entry name" value="Transketolase_C"/>
    <property type="match status" value="1"/>
</dbReference>
<dbReference type="AlphaFoldDB" id="A0A173VVG8"/>
<dbReference type="PANTHER" id="PTHR43825:SF5">
    <property type="entry name" value="HYPOTHETICAL TRANSKETOLASE FAMILY PROTEIN"/>
    <property type="match status" value="1"/>
</dbReference>
<organism evidence="6 8">
    <name type="scientific">Bacteroides thetaiotaomicron</name>
    <dbReference type="NCBI Taxonomy" id="818"/>
    <lineage>
        <taxon>Bacteria</taxon>
        <taxon>Pseudomonadati</taxon>
        <taxon>Bacteroidota</taxon>
        <taxon>Bacteroidia</taxon>
        <taxon>Bacteroidales</taxon>
        <taxon>Bacteroidaceae</taxon>
        <taxon>Bacteroides</taxon>
    </lineage>
</organism>
<dbReference type="SMART" id="SM00861">
    <property type="entry name" value="Transket_pyr"/>
    <property type="match status" value="1"/>
</dbReference>
<accession>A0A173VVG8</accession>
<proteinExistence type="inferred from homology"/>
<dbReference type="EMBL" id="WCSY01000049">
    <property type="protein sequence ID" value="KAB4304465.1"/>
    <property type="molecule type" value="Genomic_DNA"/>
</dbReference>
<keyword evidence="3" id="KW-0786">Thiamine pyrophosphate</keyword>
<reference evidence="6 8" key="1">
    <citation type="submission" date="2018-08" db="EMBL/GenBank/DDBJ databases">
        <title>A genome reference for cultivated species of the human gut microbiota.</title>
        <authorList>
            <person name="Zou Y."/>
            <person name="Xue W."/>
            <person name="Luo G."/>
        </authorList>
    </citation>
    <scope>NUCLEOTIDE SEQUENCE [LARGE SCALE GENOMIC DNA]</scope>
    <source>
        <strain evidence="6 8">AM30-26</strain>
    </source>
</reference>
<dbReference type="RefSeq" id="WP_055230250.1">
    <property type="nucleotide sequence ID" value="NZ_CABJDH010000014.1"/>
</dbReference>
<dbReference type="InterPro" id="IPR033248">
    <property type="entry name" value="Transketolase_C"/>
</dbReference>
<reference evidence="7 10" key="3">
    <citation type="submission" date="2021-06" db="EMBL/GenBank/DDBJ databases">
        <title>Interrogation of the integrated mobile genetic elements in gut-associated Bacteroides with a consensus prediction approach.</title>
        <authorList>
            <person name="Campbell D.E."/>
            <person name="Leigh J.R."/>
            <person name="Kim T."/>
            <person name="England W."/>
            <person name="Whitaker R.J."/>
            <person name="Degnan P.H."/>
        </authorList>
    </citation>
    <scope>NUCLEOTIDE SEQUENCE [LARGE SCALE GENOMIC DNA]</scope>
    <source>
        <strain evidence="7 10">WAL8669</strain>
    </source>
</reference>
<dbReference type="SUPFAM" id="SSF52518">
    <property type="entry name" value="Thiamin diphosphate-binding fold (THDP-binding)"/>
    <property type="match status" value="1"/>
</dbReference>
<dbReference type="InterPro" id="IPR005475">
    <property type="entry name" value="Transketolase-like_Pyr-bd"/>
</dbReference>
<dbReference type="InterPro" id="IPR029061">
    <property type="entry name" value="THDP-binding"/>
</dbReference>
<dbReference type="InterPro" id="IPR009014">
    <property type="entry name" value="Transketo_C/PFOR_II"/>
</dbReference>
<dbReference type="Pfam" id="PF02779">
    <property type="entry name" value="Transket_pyr"/>
    <property type="match status" value="1"/>
</dbReference>
<comment type="cofactor">
    <cofactor evidence="1">
        <name>thiamine diphosphate</name>
        <dbReference type="ChEBI" id="CHEBI:58937"/>
    </cofactor>
</comment>
<evidence type="ECO:0000259" key="4">
    <source>
        <dbReference type="SMART" id="SM00861"/>
    </source>
</evidence>
<dbReference type="Proteomes" id="UP001156218">
    <property type="component" value="Chromosome"/>
</dbReference>